<keyword evidence="1" id="KW-0472">Membrane</keyword>
<name>A0A344A289_9HEMI</name>
<geneLocation type="mitochondrion" evidence="2"/>
<dbReference type="EMBL" id="MG989222">
    <property type="protein sequence ID" value="AWU48880.1"/>
    <property type="molecule type" value="Genomic_DNA"/>
</dbReference>
<evidence type="ECO:0000256" key="1">
    <source>
        <dbReference type="SAM" id="Phobius"/>
    </source>
</evidence>
<dbReference type="AlphaFoldDB" id="A0A344A289"/>
<organism evidence="2">
    <name type="scientific">Cacopsylla pyri</name>
    <name type="common">pear psyllid</name>
    <dbReference type="NCBI Taxonomy" id="121839"/>
    <lineage>
        <taxon>Eukaryota</taxon>
        <taxon>Metazoa</taxon>
        <taxon>Ecdysozoa</taxon>
        <taxon>Arthropoda</taxon>
        <taxon>Hexapoda</taxon>
        <taxon>Insecta</taxon>
        <taxon>Pterygota</taxon>
        <taxon>Neoptera</taxon>
        <taxon>Paraneoptera</taxon>
        <taxon>Hemiptera</taxon>
        <taxon>Sternorrhyncha</taxon>
        <taxon>Psylloidea</taxon>
        <taxon>Psyllidae</taxon>
        <taxon>Psyllinae</taxon>
        <taxon>Cacopsylla</taxon>
    </lineage>
</organism>
<feature type="transmembrane region" description="Helical" evidence="1">
    <location>
        <begin position="51"/>
        <end position="72"/>
    </location>
</feature>
<keyword evidence="2" id="KW-0496">Mitochondrion</keyword>
<keyword evidence="1" id="KW-0812">Transmembrane</keyword>
<gene>
    <name evidence="2" type="primary">nad6</name>
</gene>
<feature type="transmembrane region" description="Helical" evidence="1">
    <location>
        <begin position="84"/>
        <end position="106"/>
    </location>
</feature>
<feature type="transmembrane region" description="Helical" evidence="1">
    <location>
        <begin position="126"/>
        <end position="150"/>
    </location>
</feature>
<feature type="transmembrane region" description="Helical" evidence="1">
    <location>
        <begin position="7"/>
        <end position="31"/>
    </location>
</feature>
<accession>A0A344A289</accession>
<reference evidence="2" key="1">
    <citation type="submission" date="2018-02" db="EMBL/GenBank/DDBJ databases">
        <title>Resolving the psyllid tree of life: Phylogenomic analysis of the superfamily Psylloidea (Hemiptera).</title>
        <authorList>
            <person name="Percy D.M."/>
            <person name="Sveinsson S."/>
            <person name="Lemmon A.R."/>
            <person name="Lemmon E.M."/>
            <person name="Ouvrard D."/>
            <person name="Burckhardt D."/>
        </authorList>
    </citation>
    <scope>NUCLEOTIDE SEQUENCE</scope>
    <source>
        <strain evidence="2">DP3.idba.41_circ</strain>
    </source>
</reference>
<keyword evidence="1" id="KW-1133">Transmembrane helix</keyword>
<evidence type="ECO:0000313" key="2">
    <source>
        <dbReference type="EMBL" id="AWU48880.1"/>
    </source>
</evidence>
<protein>
    <submittedName>
        <fullName evidence="2">NADH dehydrogenase subunit 6</fullName>
    </submittedName>
</protein>
<sequence length="161" mass="18679">MTKIFLLFSVVNSSVILISSHPISFGIILLAQTMSLSMCSRILCNSPWLPLTLFLVMIGGLMILFLYITSICSNKKPNFTKPSLYQMTWMTLIIIFVSNFQTLFFFDESMTLKDLHNLEFIKLFMPLNLFSSNFMFLYLLIMLIIMIEILSLNKGPMRKKY</sequence>
<proteinExistence type="predicted"/>